<evidence type="ECO:0000313" key="2">
    <source>
        <dbReference type="Proteomes" id="UP000072741"/>
    </source>
</evidence>
<dbReference type="Pfam" id="PF08822">
    <property type="entry name" value="DUF1804"/>
    <property type="match status" value="1"/>
</dbReference>
<sequence length="165" mass="18485">MAHGSEKRATLRGLYVYQRLSMEIACTKAGVPKSTGNRWKAEAKAEGDDWDMVRSAMALGDENFATMGRRLLEDYLVQHQATMDMLRDEQGLSALDRAQTLASMSDSFGKTMASFRRLSPELNRQAIQLEVLQRMAAFVQQRFPQHVAAMLDLLEPFGEELAKAG</sequence>
<accession>A0A147GW99</accession>
<comment type="caution">
    <text evidence="1">The sequence shown here is derived from an EMBL/GenBank/DDBJ whole genome shotgun (WGS) entry which is preliminary data.</text>
</comment>
<protein>
    <submittedName>
        <fullName evidence="1">Uncharacterized protein</fullName>
    </submittedName>
</protein>
<name>A0A147GW99_9BURK</name>
<dbReference type="EMBL" id="LDSL01000064">
    <property type="protein sequence ID" value="KTT21891.1"/>
    <property type="molecule type" value="Genomic_DNA"/>
</dbReference>
<gene>
    <name evidence="1" type="ORF">NS331_11045</name>
</gene>
<keyword evidence="2" id="KW-1185">Reference proteome</keyword>
<dbReference type="OrthoDB" id="5676847at2"/>
<dbReference type="RefSeq" id="WP_058642037.1">
    <property type="nucleotide sequence ID" value="NZ_LDSL01000064.1"/>
</dbReference>
<proteinExistence type="predicted"/>
<dbReference type="AlphaFoldDB" id="A0A147GW99"/>
<reference evidence="1 2" key="1">
    <citation type="journal article" date="2016" name="Front. Microbiol.">
        <title>Genomic Resource of Rice Seed Associated Bacteria.</title>
        <authorList>
            <person name="Midha S."/>
            <person name="Bansal K."/>
            <person name="Sharma S."/>
            <person name="Kumar N."/>
            <person name="Patil P.P."/>
            <person name="Chaudhry V."/>
            <person name="Patil P.B."/>
        </authorList>
    </citation>
    <scope>NUCLEOTIDE SEQUENCE [LARGE SCALE GENOMIC DNA]</scope>
    <source>
        <strain evidence="1 2">NS331</strain>
    </source>
</reference>
<dbReference type="Proteomes" id="UP000072741">
    <property type="component" value="Unassembled WGS sequence"/>
</dbReference>
<evidence type="ECO:0000313" key="1">
    <source>
        <dbReference type="EMBL" id="KTT21891.1"/>
    </source>
</evidence>
<dbReference type="InterPro" id="IPR014926">
    <property type="entry name" value="Phage_D3112_Orf24"/>
</dbReference>
<organism evidence="1 2">
    <name type="scientific">Pseudacidovorax intermedius</name>
    <dbReference type="NCBI Taxonomy" id="433924"/>
    <lineage>
        <taxon>Bacteria</taxon>
        <taxon>Pseudomonadati</taxon>
        <taxon>Pseudomonadota</taxon>
        <taxon>Betaproteobacteria</taxon>
        <taxon>Burkholderiales</taxon>
        <taxon>Comamonadaceae</taxon>
        <taxon>Pseudacidovorax</taxon>
    </lineage>
</organism>